<keyword evidence="7 8" id="KW-0472">Membrane</keyword>
<dbReference type="Proteomes" id="UP000199541">
    <property type="component" value="Unassembled WGS sequence"/>
</dbReference>
<comment type="caution">
    <text evidence="9">The sequence shown here is derived from an EMBL/GenBank/DDBJ whole genome shotgun (WGS) entry which is preliminary data.</text>
</comment>
<organism evidence="9 12">
    <name type="scientific">Allgaiera indica</name>
    <dbReference type="NCBI Taxonomy" id="765699"/>
    <lineage>
        <taxon>Bacteria</taxon>
        <taxon>Pseudomonadati</taxon>
        <taxon>Pseudomonadota</taxon>
        <taxon>Alphaproteobacteria</taxon>
        <taxon>Rhodobacterales</taxon>
        <taxon>Paracoccaceae</taxon>
        <taxon>Allgaiera</taxon>
    </lineage>
</organism>
<dbReference type="AlphaFoldDB" id="A0AAN4USG2"/>
<dbReference type="GO" id="GO:0022857">
    <property type="term" value="F:transmembrane transporter activity"/>
    <property type="evidence" value="ECO:0007669"/>
    <property type="project" value="InterPro"/>
</dbReference>
<feature type="transmembrane region" description="Helical" evidence="8">
    <location>
        <begin position="54"/>
        <end position="82"/>
    </location>
</feature>
<keyword evidence="4" id="KW-0997">Cell inner membrane</keyword>
<name>A0AAN4USG2_9RHOB</name>
<reference evidence="9" key="3">
    <citation type="submission" date="2023-06" db="EMBL/GenBank/DDBJ databases">
        <authorList>
            <person name="Sun Q."/>
            <person name="Zhou Y."/>
        </authorList>
    </citation>
    <scope>NUCLEOTIDE SEQUENCE</scope>
    <source>
        <strain evidence="9">CGMCC 1.10859</strain>
    </source>
</reference>
<keyword evidence="5 8" id="KW-0812">Transmembrane</keyword>
<evidence type="ECO:0000313" key="9">
    <source>
        <dbReference type="EMBL" id="GHE02148.1"/>
    </source>
</evidence>
<feature type="transmembrane region" description="Helical" evidence="8">
    <location>
        <begin position="126"/>
        <end position="151"/>
    </location>
</feature>
<dbReference type="EMBL" id="FNOB01000009">
    <property type="protein sequence ID" value="SDX05680.1"/>
    <property type="molecule type" value="Genomic_DNA"/>
</dbReference>
<protein>
    <submittedName>
        <fullName evidence="10">Monosaccharide ABC transporter membrane protein, CUT2 family</fullName>
    </submittedName>
    <submittedName>
        <fullName evidence="9">Sugar ABC transporter permease</fullName>
    </submittedName>
</protein>
<dbReference type="PANTHER" id="PTHR32196">
    <property type="entry name" value="ABC TRANSPORTER PERMEASE PROTEIN YPHD-RELATED-RELATED"/>
    <property type="match status" value="1"/>
</dbReference>
<evidence type="ECO:0000256" key="1">
    <source>
        <dbReference type="ARBA" id="ARBA00004651"/>
    </source>
</evidence>
<reference evidence="10 11" key="2">
    <citation type="submission" date="2016-10" db="EMBL/GenBank/DDBJ databases">
        <authorList>
            <person name="Varghese N."/>
            <person name="Submissions S."/>
        </authorList>
    </citation>
    <scope>NUCLEOTIDE SEQUENCE [LARGE SCALE GENOMIC DNA]</scope>
    <source>
        <strain evidence="10 11">DSM 24802</strain>
    </source>
</reference>
<evidence type="ECO:0000256" key="6">
    <source>
        <dbReference type="ARBA" id="ARBA00022989"/>
    </source>
</evidence>
<evidence type="ECO:0000256" key="8">
    <source>
        <dbReference type="SAM" id="Phobius"/>
    </source>
</evidence>
<dbReference type="Proteomes" id="UP000634647">
    <property type="component" value="Unassembled WGS sequence"/>
</dbReference>
<evidence type="ECO:0000256" key="5">
    <source>
        <dbReference type="ARBA" id="ARBA00022692"/>
    </source>
</evidence>
<evidence type="ECO:0000256" key="7">
    <source>
        <dbReference type="ARBA" id="ARBA00023136"/>
    </source>
</evidence>
<feature type="transmembrane region" description="Helical" evidence="8">
    <location>
        <begin position="20"/>
        <end position="47"/>
    </location>
</feature>
<dbReference type="GO" id="GO:0005886">
    <property type="term" value="C:plasma membrane"/>
    <property type="evidence" value="ECO:0007669"/>
    <property type="project" value="UniProtKB-SubCell"/>
</dbReference>
<reference evidence="9" key="1">
    <citation type="journal article" date="2014" name="Int. J. Syst. Evol. Microbiol.">
        <title>Complete genome sequence of Corynebacterium casei LMG S-19264T (=DSM 44701T), isolated from a smear-ripened cheese.</title>
        <authorList>
            <consortium name="US DOE Joint Genome Institute (JGI-PGF)"/>
            <person name="Walter F."/>
            <person name="Albersmeier A."/>
            <person name="Kalinowski J."/>
            <person name="Ruckert C."/>
        </authorList>
    </citation>
    <scope>NUCLEOTIDE SEQUENCE</scope>
    <source>
        <strain evidence="9">CGMCC 1.10859</strain>
    </source>
</reference>
<evidence type="ECO:0000256" key="2">
    <source>
        <dbReference type="ARBA" id="ARBA00022448"/>
    </source>
</evidence>
<sequence>MTASDFLSRLRGRHNEGIVALTIVLLALIVGALNPGFLGLATVFNVLRNSYEPLLFALGVMLVLLMGGIDVSFDAVGIFAGYGTSVLAAHGLLGGHLWLMFLVSTLIGAGLGAINALIVSLGRLSILIVTLGTRGIFVGVMLTFVGSSFISDLPMSLQTFNIDYLYQTHTATGQLAGLQILVVPIAITCLLIDLGLRFTVIGRGIYAVGGSEEAARRAGFPVGMIKTIVFCCAGALAGAAGMVHVSLIGYANPQDIVGNELIVIAAVVLGGASIFGGRGSVLGTVLGVLLLELIQYCLIILGVQSSWDNVAIGVMIFVGIALQVKRAPGGRARVFAGGAKPSESPS</sequence>
<dbReference type="PANTHER" id="PTHR32196:SF21">
    <property type="entry name" value="ABC TRANSPORTER PERMEASE PROTEIN YPHD-RELATED"/>
    <property type="match status" value="1"/>
</dbReference>
<dbReference type="InterPro" id="IPR001851">
    <property type="entry name" value="ABC_transp_permease"/>
</dbReference>
<feature type="transmembrane region" description="Helical" evidence="8">
    <location>
        <begin position="97"/>
        <end position="119"/>
    </location>
</feature>
<comment type="subcellular location">
    <subcellularLocation>
        <location evidence="1">Cell membrane</location>
        <topology evidence="1">Multi-pass membrane protein</topology>
    </subcellularLocation>
</comment>
<keyword evidence="3" id="KW-1003">Cell membrane</keyword>
<keyword evidence="2" id="KW-0813">Transport</keyword>
<dbReference type="Pfam" id="PF02653">
    <property type="entry name" value="BPD_transp_2"/>
    <property type="match status" value="1"/>
</dbReference>
<evidence type="ECO:0000313" key="10">
    <source>
        <dbReference type="EMBL" id="SDX05680.1"/>
    </source>
</evidence>
<keyword evidence="6 8" id="KW-1133">Transmembrane helix</keyword>
<proteinExistence type="predicted"/>
<evidence type="ECO:0000256" key="4">
    <source>
        <dbReference type="ARBA" id="ARBA00022519"/>
    </source>
</evidence>
<accession>A0AAN4USG2</accession>
<feature type="transmembrane region" description="Helical" evidence="8">
    <location>
        <begin position="256"/>
        <end position="275"/>
    </location>
</feature>
<evidence type="ECO:0000313" key="12">
    <source>
        <dbReference type="Proteomes" id="UP000634647"/>
    </source>
</evidence>
<dbReference type="CDD" id="cd06579">
    <property type="entry name" value="TM_PBP1_transp_AraH_like"/>
    <property type="match status" value="1"/>
</dbReference>
<feature type="transmembrane region" description="Helical" evidence="8">
    <location>
        <begin position="307"/>
        <end position="324"/>
    </location>
</feature>
<feature type="transmembrane region" description="Helical" evidence="8">
    <location>
        <begin position="171"/>
        <end position="196"/>
    </location>
</feature>
<evidence type="ECO:0000313" key="11">
    <source>
        <dbReference type="Proteomes" id="UP000199541"/>
    </source>
</evidence>
<feature type="transmembrane region" description="Helical" evidence="8">
    <location>
        <begin position="282"/>
        <end position="301"/>
    </location>
</feature>
<keyword evidence="11" id="KW-1185">Reference proteome</keyword>
<dbReference type="RefSeq" id="WP_051646240.1">
    <property type="nucleotide sequence ID" value="NZ_BNAB01000008.1"/>
</dbReference>
<evidence type="ECO:0000256" key="3">
    <source>
        <dbReference type="ARBA" id="ARBA00022475"/>
    </source>
</evidence>
<dbReference type="EMBL" id="BNAB01000008">
    <property type="protein sequence ID" value="GHE02148.1"/>
    <property type="molecule type" value="Genomic_DNA"/>
</dbReference>
<gene>
    <name evidence="9" type="primary">rbsC</name>
    <name evidence="9" type="ORF">GCM10008024_20600</name>
    <name evidence="10" type="ORF">SAMN05444006_109114</name>
</gene>
<feature type="transmembrane region" description="Helical" evidence="8">
    <location>
        <begin position="227"/>
        <end position="250"/>
    </location>
</feature>